<evidence type="ECO:0000313" key="4">
    <source>
        <dbReference type="Proteomes" id="UP000015102"/>
    </source>
</evidence>
<dbReference type="PROSITE" id="PS51155">
    <property type="entry name" value="CHIT_BIND_RR_2"/>
    <property type="match status" value="1"/>
</dbReference>
<proteinExistence type="predicted"/>
<dbReference type="InterPro" id="IPR050468">
    <property type="entry name" value="Cuticle_Struct_Prot"/>
</dbReference>
<dbReference type="STRING" id="36166.T1GFZ9"/>
<dbReference type="GO" id="GO:0062129">
    <property type="term" value="C:chitin-based extracellular matrix"/>
    <property type="evidence" value="ECO:0007669"/>
    <property type="project" value="TreeGrafter"/>
</dbReference>
<dbReference type="PANTHER" id="PTHR10380:SF224">
    <property type="entry name" value="CUTICULAR PROTEIN 12A"/>
    <property type="match status" value="1"/>
</dbReference>
<dbReference type="PANTHER" id="PTHR10380">
    <property type="entry name" value="CUTICLE PROTEIN"/>
    <property type="match status" value="1"/>
</dbReference>
<reference evidence="3" key="2">
    <citation type="submission" date="2015-06" db="UniProtKB">
        <authorList>
            <consortium name="EnsemblMetazoa"/>
        </authorList>
    </citation>
    <scope>IDENTIFICATION</scope>
</reference>
<sequence>MELVANGGGVIVTLLQQAVQSAKIVDSENRQLILNIEDRKTTNTQYYSSNFQTSKKFIDFIDHKVSKRNLKLFRFFGVELLTKSIAYHSQIGAYRYGYDIGTTGNFHHETRGPDGVTYGCFGYIDPNSILRVTHYVADSHGFRHVEPEKPVEVFPDLGQNNDKPRLRKDESGNLVPWHDLYFPVGCGSFEGGAKRDSIVFPSSSQNQADKKKHEFKDIVLRGDDLSIIGGFGPLRGSEVLNKPINRGSGREGGLFGQNNKVVFNDNNHLNEATNLVSTIRPPLSNRGNDDNKKASGSNNDSKCPCTTRQQPTIPTPNPSSQILSSTIPKFLENVMSTASIPVLPTPKDGQPLAYSPGNLPEGAVLAFMPVIFFPNGDCNQNLNLLASEDMDNFSRLSLR</sequence>
<organism evidence="3 4">
    <name type="scientific">Megaselia scalaris</name>
    <name type="common">Humpbacked fly</name>
    <name type="synonym">Phora scalaris</name>
    <dbReference type="NCBI Taxonomy" id="36166"/>
    <lineage>
        <taxon>Eukaryota</taxon>
        <taxon>Metazoa</taxon>
        <taxon>Ecdysozoa</taxon>
        <taxon>Arthropoda</taxon>
        <taxon>Hexapoda</taxon>
        <taxon>Insecta</taxon>
        <taxon>Pterygota</taxon>
        <taxon>Neoptera</taxon>
        <taxon>Endopterygota</taxon>
        <taxon>Diptera</taxon>
        <taxon>Brachycera</taxon>
        <taxon>Muscomorpha</taxon>
        <taxon>Platypezoidea</taxon>
        <taxon>Phoridae</taxon>
        <taxon>Megaseliini</taxon>
        <taxon>Megaselia</taxon>
    </lineage>
</organism>
<dbReference type="EMBL" id="CAQQ02176541">
    <property type="status" value="NOT_ANNOTATED_CDS"/>
    <property type="molecule type" value="Genomic_DNA"/>
</dbReference>
<reference evidence="4" key="1">
    <citation type="submission" date="2013-02" db="EMBL/GenBank/DDBJ databases">
        <authorList>
            <person name="Hughes D."/>
        </authorList>
    </citation>
    <scope>NUCLEOTIDE SEQUENCE</scope>
    <source>
        <strain>Durham</strain>
        <strain evidence="4">NC isolate 2 -- Noor lab</strain>
    </source>
</reference>
<accession>T1GFZ9</accession>
<feature type="region of interest" description="Disordered" evidence="2">
    <location>
        <begin position="275"/>
        <end position="321"/>
    </location>
</feature>
<dbReference type="Proteomes" id="UP000015102">
    <property type="component" value="Unassembled WGS sequence"/>
</dbReference>
<evidence type="ECO:0000313" key="3">
    <source>
        <dbReference type="EnsemblMetazoa" id="MESCA002302-PA"/>
    </source>
</evidence>
<evidence type="ECO:0000256" key="2">
    <source>
        <dbReference type="SAM" id="MobiDB-lite"/>
    </source>
</evidence>
<dbReference type="AlphaFoldDB" id="T1GFZ9"/>
<keyword evidence="4" id="KW-1185">Reference proteome</keyword>
<dbReference type="GO" id="GO:0008010">
    <property type="term" value="F:structural constituent of chitin-based larval cuticle"/>
    <property type="evidence" value="ECO:0007669"/>
    <property type="project" value="TreeGrafter"/>
</dbReference>
<dbReference type="EMBL" id="CAQQ02176543">
    <property type="status" value="NOT_ANNOTATED_CDS"/>
    <property type="molecule type" value="Genomic_DNA"/>
</dbReference>
<dbReference type="EnsemblMetazoa" id="MESCA002302-RA">
    <property type="protein sequence ID" value="MESCA002302-PA"/>
    <property type="gene ID" value="MESCA002302"/>
</dbReference>
<protein>
    <submittedName>
        <fullName evidence="3">Uncharacterized protein</fullName>
    </submittedName>
</protein>
<dbReference type="InterPro" id="IPR000618">
    <property type="entry name" value="Insect_cuticle"/>
</dbReference>
<feature type="compositionally biased region" description="Polar residues" evidence="2">
    <location>
        <begin position="294"/>
        <end position="321"/>
    </location>
</feature>
<dbReference type="HOGENOM" id="CLU_691323_0_0_1"/>
<keyword evidence="1" id="KW-0193">Cuticle</keyword>
<name>T1GFZ9_MEGSC</name>
<evidence type="ECO:0000256" key="1">
    <source>
        <dbReference type="PROSITE-ProRule" id="PRU00497"/>
    </source>
</evidence>
<dbReference type="EMBL" id="CAQQ02176542">
    <property type="status" value="NOT_ANNOTATED_CDS"/>
    <property type="molecule type" value="Genomic_DNA"/>
</dbReference>
<dbReference type="Pfam" id="PF00379">
    <property type="entry name" value="Chitin_bind_4"/>
    <property type="match status" value="1"/>
</dbReference>